<evidence type="ECO:0000313" key="2">
    <source>
        <dbReference type="EMBL" id="KAF9071894.1"/>
    </source>
</evidence>
<feature type="signal peptide" evidence="1">
    <location>
        <begin position="1"/>
        <end position="22"/>
    </location>
</feature>
<name>A0A9P5PT75_9AGAR</name>
<feature type="chain" id="PRO_5040191856" evidence="1">
    <location>
        <begin position="23"/>
        <end position="220"/>
    </location>
</feature>
<accession>A0A9P5PT75</accession>
<gene>
    <name evidence="2" type="ORF">BDP27DRAFT_1401233</name>
</gene>
<keyword evidence="1" id="KW-0732">Signal</keyword>
<keyword evidence="3" id="KW-1185">Reference proteome</keyword>
<protein>
    <submittedName>
        <fullName evidence="2">Uncharacterized protein</fullName>
    </submittedName>
</protein>
<dbReference type="EMBL" id="JADNRY010000029">
    <property type="protein sequence ID" value="KAF9071894.1"/>
    <property type="molecule type" value="Genomic_DNA"/>
</dbReference>
<evidence type="ECO:0000313" key="3">
    <source>
        <dbReference type="Proteomes" id="UP000772434"/>
    </source>
</evidence>
<dbReference type="AlphaFoldDB" id="A0A9P5PT75"/>
<sequence>MRFTFAAATLFGYLLSTDICAAKPISARRDLSSISEGITARSATKLITPIRRGSPTGPHAAKVDEHAPKHYPVDWVELGEGGGEEPDLPTVEHTEDRIRWALELAKVIPSWEWASFKYPSRDPQYIALGRPKPFSPVKDSHGLCFTCEKHWVLLFDEKNDLVYPPLTATDPEVAPLTAAEHKAALQIKSKLVPLFLKAKKAKSVVDKDSANSLVLPLRPH</sequence>
<comment type="caution">
    <text evidence="2">The sequence shown here is derived from an EMBL/GenBank/DDBJ whole genome shotgun (WGS) entry which is preliminary data.</text>
</comment>
<proteinExistence type="predicted"/>
<reference evidence="2" key="1">
    <citation type="submission" date="2020-11" db="EMBL/GenBank/DDBJ databases">
        <authorList>
            <consortium name="DOE Joint Genome Institute"/>
            <person name="Ahrendt S."/>
            <person name="Riley R."/>
            <person name="Andreopoulos W."/>
            <person name="Labutti K."/>
            <person name="Pangilinan J."/>
            <person name="Ruiz-Duenas F.J."/>
            <person name="Barrasa J.M."/>
            <person name="Sanchez-Garcia M."/>
            <person name="Camarero S."/>
            <person name="Miyauchi S."/>
            <person name="Serrano A."/>
            <person name="Linde D."/>
            <person name="Babiker R."/>
            <person name="Drula E."/>
            <person name="Ayuso-Fernandez I."/>
            <person name="Pacheco R."/>
            <person name="Padilla G."/>
            <person name="Ferreira P."/>
            <person name="Barriuso J."/>
            <person name="Kellner H."/>
            <person name="Castanera R."/>
            <person name="Alfaro M."/>
            <person name="Ramirez L."/>
            <person name="Pisabarro A.G."/>
            <person name="Kuo A."/>
            <person name="Tritt A."/>
            <person name="Lipzen A."/>
            <person name="He G."/>
            <person name="Yan M."/>
            <person name="Ng V."/>
            <person name="Cullen D."/>
            <person name="Martin F."/>
            <person name="Rosso M.-N."/>
            <person name="Henrissat B."/>
            <person name="Hibbett D."/>
            <person name="Martinez A.T."/>
            <person name="Grigoriev I.V."/>
        </authorList>
    </citation>
    <scope>NUCLEOTIDE SEQUENCE</scope>
    <source>
        <strain evidence="2">AH 40177</strain>
    </source>
</reference>
<evidence type="ECO:0000256" key="1">
    <source>
        <dbReference type="SAM" id="SignalP"/>
    </source>
</evidence>
<dbReference type="Proteomes" id="UP000772434">
    <property type="component" value="Unassembled WGS sequence"/>
</dbReference>
<organism evidence="2 3">
    <name type="scientific">Rhodocollybia butyracea</name>
    <dbReference type="NCBI Taxonomy" id="206335"/>
    <lineage>
        <taxon>Eukaryota</taxon>
        <taxon>Fungi</taxon>
        <taxon>Dikarya</taxon>
        <taxon>Basidiomycota</taxon>
        <taxon>Agaricomycotina</taxon>
        <taxon>Agaricomycetes</taxon>
        <taxon>Agaricomycetidae</taxon>
        <taxon>Agaricales</taxon>
        <taxon>Marasmiineae</taxon>
        <taxon>Omphalotaceae</taxon>
        <taxon>Rhodocollybia</taxon>
    </lineage>
</organism>